<keyword evidence="4" id="KW-1185">Reference proteome</keyword>
<dbReference type="InterPro" id="IPR024775">
    <property type="entry name" value="DinB-like"/>
</dbReference>
<keyword evidence="1" id="KW-0732">Signal</keyword>
<evidence type="ECO:0000256" key="1">
    <source>
        <dbReference type="SAM" id="SignalP"/>
    </source>
</evidence>
<comment type="caution">
    <text evidence="3">The sequence shown here is derived from an EMBL/GenBank/DDBJ whole genome shotgun (WGS) entry which is preliminary data.</text>
</comment>
<sequence length="201" mass="23023">MKKFILPIVMLLLVSFTVSDVNLTDSERQMAVTEMAKTKDYLMKTVKGLSDARLNFKSSPESWSIAECVEHIAISESMIFGMLDNALKTPASPDRRSEVKIPDSQLLKIITDRSNKVKTREPFEPTGKFGSYKATLKEFKKKRSEHIKYLKKTDDDLRNHYAELPFGTIDGLQVLLFMSGHTHRHVDQIKEIMANENFPKQ</sequence>
<evidence type="ECO:0000313" key="3">
    <source>
        <dbReference type="EMBL" id="NER12047.1"/>
    </source>
</evidence>
<dbReference type="Proteomes" id="UP000468581">
    <property type="component" value="Unassembled WGS sequence"/>
</dbReference>
<name>A0A6P0UGA1_9FLAO</name>
<dbReference type="Pfam" id="PF12867">
    <property type="entry name" value="DinB_2"/>
    <property type="match status" value="1"/>
</dbReference>
<protein>
    <submittedName>
        <fullName evidence="3">DinB family protein</fullName>
    </submittedName>
</protein>
<dbReference type="SUPFAM" id="SSF109854">
    <property type="entry name" value="DinB/YfiT-like putative metalloenzymes"/>
    <property type="match status" value="1"/>
</dbReference>
<feature type="chain" id="PRO_5026791133" evidence="1">
    <location>
        <begin position="21"/>
        <end position="201"/>
    </location>
</feature>
<evidence type="ECO:0000313" key="4">
    <source>
        <dbReference type="Proteomes" id="UP000468581"/>
    </source>
</evidence>
<dbReference type="RefSeq" id="WP_163605086.1">
    <property type="nucleotide sequence ID" value="NZ_JAABOO010000001.1"/>
</dbReference>
<organism evidence="3 4">
    <name type="scientific">Leptobacterium flavescens</name>
    <dbReference type="NCBI Taxonomy" id="472055"/>
    <lineage>
        <taxon>Bacteria</taxon>
        <taxon>Pseudomonadati</taxon>
        <taxon>Bacteroidota</taxon>
        <taxon>Flavobacteriia</taxon>
        <taxon>Flavobacteriales</taxon>
        <taxon>Flavobacteriaceae</taxon>
        <taxon>Leptobacterium</taxon>
    </lineage>
</organism>
<feature type="signal peptide" evidence="1">
    <location>
        <begin position="1"/>
        <end position="20"/>
    </location>
</feature>
<dbReference type="AlphaFoldDB" id="A0A6P0UGA1"/>
<gene>
    <name evidence="3" type="ORF">GWK08_01215</name>
</gene>
<dbReference type="Gene3D" id="1.20.120.450">
    <property type="entry name" value="dinb family like domain"/>
    <property type="match status" value="1"/>
</dbReference>
<dbReference type="InterPro" id="IPR034660">
    <property type="entry name" value="DinB/YfiT-like"/>
</dbReference>
<accession>A0A6P0UGA1</accession>
<dbReference type="EMBL" id="JAABOO010000001">
    <property type="protein sequence ID" value="NER12047.1"/>
    <property type="molecule type" value="Genomic_DNA"/>
</dbReference>
<proteinExistence type="predicted"/>
<evidence type="ECO:0000259" key="2">
    <source>
        <dbReference type="Pfam" id="PF12867"/>
    </source>
</evidence>
<feature type="domain" description="DinB-like" evidence="2">
    <location>
        <begin position="37"/>
        <end position="189"/>
    </location>
</feature>
<reference evidence="3 4" key="1">
    <citation type="submission" date="2020-01" db="EMBL/GenBank/DDBJ databases">
        <title>Leptobacterium flavescens.</title>
        <authorList>
            <person name="Wang G."/>
        </authorList>
    </citation>
    <scope>NUCLEOTIDE SEQUENCE [LARGE SCALE GENOMIC DNA]</scope>
    <source>
        <strain evidence="3 4">KCTC 22160</strain>
    </source>
</reference>